<feature type="chain" id="PRO_5045882435" description="diphosphoinositol-polyphosphate diphosphatase" evidence="6">
    <location>
        <begin position="21"/>
        <end position="182"/>
    </location>
</feature>
<evidence type="ECO:0000256" key="1">
    <source>
        <dbReference type="ARBA" id="ARBA00012527"/>
    </source>
</evidence>
<dbReference type="EC" id="3.6.1.52" evidence="1"/>
<reference evidence="9 10" key="1">
    <citation type="submission" date="2023-09" db="EMBL/GenBank/DDBJ databases">
        <authorList>
            <person name="Rey-Velasco X."/>
        </authorList>
    </citation>
    <scope>NUCLEOTIDE SEQUENCE [LARGE SCALE GENOMIC DNA]</scope>
    <source>
        <strain evidence="9 10">W242</strain>
    </source>
</reference>
<comment type="catalytic activity">
    <reaction evidence="4">
        <text>5-diphospho-1D-myo-inositol 1,2,3,4,6-pentakisphosphate + H2O = 1D-myo-inositol hexakisphosphate + phosphate + H(+)</text>
        <dbReference type="Rhea" id="RHEA:22384"/>
        <dbReference type="ChEBI" id="CHEBI:15377"/>
        <dbReference type="ChEBI" id="CHEBI:15378"/>
        <dbReference type="ChEBI" id="CHEBI:43474"/>
        <dbReference type="ChEBI" id="CHEBI:58130"/>
        <dbReference type="ChEBI" id="CHEBI:58628"/>
        <dbReference type="EC" id="3.6.1.52"/>
    </reaction>
    <physiologicalReaction direction="left-to-right" evidence="4">
        <dbReference type="Rhea" id="RHEA:22385"/>
    </physiologicalReaction>
</comment>
<dbReference type="InterPro" id="IPR016130">
    <property type="entry name" value="Tyr_Pase_AS"/>
</dbReference>
<keyword evidence="2" id="KW-0378">Hydrolase</keyword>
<evidence type="ECO:0000259" key="7">
    <source>
        <dbReference type="PROSITE" id="PS50054"/>
    </source>
</evidence>
<accession>A0ABU2YDC2</accession>
<feature type="domain" description="Tyrosine specific protein phosphatases" evidence="8">
    <location>
        <begin position="98"/>
        <end position="154"/>
    </location>
</feature>
<dbReference type="Pfam" id="PF03162">
    <property type="entry name" value="Y_phosphatase2"/>
    <property type="match status" value="1"/>
</dbReference>
<proteinExistence type="inferred from homology"/>
<dbReference type="PROSITE" id="PS00383">
    <property type="entry name" value="TYR_PHOSPHATASE_1"/>
    <property type="match status" value="1"/>
</dbReference>
<comment type="caution">
    <text evidence="9">The sequence shown here is derived from an EMBL/GenBank/DDBJ whole genome shotgun (WGS) entry which is preliminary data.</text>
</comment>
<organism evidence="9 10">
    <name type="scientific">Patiriisocius hiemis</name>
    <dbReference type="NCBI Taxonomy" id="3075604"/>
    <lineage>
        <taxon>Bacteria</taxon>
        <taxon>Pseudomonadati</taxon>
        <taxon>Bacteroidota</taxon>
        <taxon>Flavobacteriia</taxon>
        <taxon>Flavobacteriales</taxon>
        <taxon>Flavobacteriaceae</taxon>
        <taxon>Patiriisocius</taxon>
    </lineage>
</organism>
<evidence type="ECO:0000259" key="8">
    <source>
        <dbReference type="PROSITE" id="PS50056"/>
    </source>
</evidence>
<evidence type="ECO:0000313" key="9">
    <source>
        <dbReference type="EMBL" id="MDT0556178.1"/>
    </source>
</evidence>
<name>A0ABU2YDC2_9FLAO</name>
<evidence type="ECO:0000256" key="5">
    <source>
        <dbReference type="ARBA" id="ARBA00047927"/>
    </source>
</evidence>
<evidence type="ECO:0000256" key="3">
    <source>
        <dbReference type="ARBA" id="ARBA00044949"/>
    </source>
</evidence>
<evidence type="ECO:0000256" key="4">
    <source>
        <dbReference type="ARBA" id="ARBA00047342"/>
    </source>
</evidence>
<evidence type="ECO:0000256" key="2">
    <source>
        <dbReference type="ARBA" id="ARBA00022801"/>
    </source>
</evidence>
<dbReference type="PANTHER" id="PTHR31126">
    <property type="entry name" value="TYROSINE-PROTEIN PHOSPHATASE"/>
    <property type="match status" value="1"/>
</dbReference>
<keyword evidence="6" id="KW-0732">Signal</keyword>
<dbReference type="InterPro" id="IPR020422">
    <property type="entry name" value="TYR_PHOSPHATASE_DUAL_dom"/>
</dbReference>
<evidence type="ECO:0000313" key="10">
    <source>
        <dbReference type="Proteomes" id="UP001254488"/>
    </source>
</evidence>
<dbReference type="InterPro" id="IPR029021">
    <property type="entry name" value="Prot-tyrosine_phosphatase-like"/>
</dbReference>
<dbReference type="RefSeq" id="WP_311333133.1">
    <property type="nucleotide sequence ID" value="NZ_JAVRHZ010000005.1"/>
</dbReference>
<feature type="signal peptide" evidence="6">
    <location>
        <begin position="1"/>
        <end position="20"/>
    </location>
</feature>
<dbReference type="Proteomes" id="UP001254488">
    <property type="component" value="Unassembled WGS sequence"/>
</dbReference>
<evidence type="ECO:0000256" key="6">
    <source>
        <dbReference type="SAM" id="SignalP"/>
    </source>
</evidence>
<dbReference type="InterPro" id="IPR004861">
    <property type="entry name" value="Siw14-like"/>
</dbReference>
<comment type="similarity">
    <text evidence="3">Belongs to the protein-tyrosine phosphatase family. Atypical dual-specificity phosphatase Siw14-like subfamily.</text>
</comment>
<sequence>MNKIGFISMVCLLNFGLSIAQDLDSLEINSKHFKNISQINDSLYRSEQPSKKGFKALESAGIETIINFRRFRNDSSKAKGTDLELVHLPMRTAKLEEADIVEALKAINDAPKPILVHCWHGSDRTGVVVAAYRIVFEDWSKEKAIVEFRKKEFGYHEKWYPHLVGILENLDAEAIKRELGLN</sequence>
<dbReference type="EMBL" id="JAVRHZ010000005">
    <property type="protein sequence ID" value="MDT0556178.1"/>
    <property type="molecule type" value="Genomic_DNA"/>
</dbReference>
<dbReference type="PROSITE" id="PS50056">
    <property type="entry name" value="TYR_PHOSPHATASE_2"/>
    <property type="match status" value="1"/>
</dbReference>
<dbReference type="PROSITE" id="PS50054">
    <property type="entry name" value="TYR_PHOSPHATASE_DUAL"/>
    <property type="match status" value="1"/>
</dbReference>
<protein>
    <recommendedName>
        <fullName evidence="1">diphosphoinositol-polyphosphate diphosphatase</fullName>
        <ecNumber evidence="1">3.6.1.52</ecNumber>
    </recommendedName>
</protein>
<dbReference type="InterPro" id="IPR000387">
    <property type="entry name" value="Tyr_Pase_dom"/>
</dbReference>
<keyword evidence="10" id="KW-1185">Reference proteome</keyword>
<feature type="domain" description="Tyrosine-protein phosphatase" evidence="7">
    <location>
        <begin position="35"/>
        <end position="179"/>
    </location>
</feature>
<dbReference type="SUPFAM" id="SSF52799">
    <property type="entry name" value="(Phosphotyrosine protein) phosphatases II"/>
    <property type="match status" value="1"/>
</dbReference>
<comment type="catalytic activity">
    <reaction evidence="5">
        <text>1,5-bis(diphospho)-1D-myo-inositol 2,3,4,6-tetrakisphosphate + H2O = 1-diphospho-1D-myo-inositol 2,3,4,5,6-pentakisphosphate + phosphate + 2 H(+)</text>
        <dbReference type="Rhea" id="RHEA:79699"/>
        <dbReference type="ChEBI" id="CHEBI:15377"/>
        <dbReference type="ChEBI" id="CHEBI:15378"/>
        <dbReference type="ChEBI" id="CHEBI:43474"/>
        <dbReference type="ChEBI" id="CHEBI:74946"/>
        <dbReference type="ChEBI" id="CHEBI:77983"/>
        <dbReference type="EC" id="3.6.1.52"/>
    </reaction>
    <physiologicalReaction direction="left-to-right" evidence="5">
        <dbReference type="Rhea" id="RHEA:79700"/>
    </physiologicalReaction>
</comment>
<gene>
    <name evidence="9" type="ORF">RM538_09190</name>
</gene>
<dbReference type="Gene3D" id="3.90.190.10">
    <property type="entry name" value="Protein tyrosine phosphatase superfamily"/>
    <property type="match status" value="1"/>
</dbReference>
<dbReference type="PANTHER" id="PTHR31126:SF72">
    <property type="entry name" value="DUAL SPECIFICITY PROTEIN PHOSPHATASE TPBA"/>
    <property type="match status" value="1"/>
</dbReference>